<accession>A0AA88YBD7</accession>
<reference evidence="2" key="1">
    <citation type="submission" date="2019-08" db="EMBL/GenBank/DDBJ databases">
        <title>The improved chromosome-level genome for the pearl oyster Pinctada fucata martensii using PacBio sequencing and Hi-C.</title>
        <authorList>
            <person name="Zheng Z."/>
        </authorList>
    </citation>
    <scope>NUCLEOTIDE SEQUENCE</scope>
    <source>
        <strain evidence="2">ZZ-2019</strain>
        <tissue evidence="2">Adductor muscle</tissue>
    </source>
</reference>
<dbReference type="GO" id="GO:0003824">
    <property type="term" value="F:catalytic activity"/>
    <property type="evidence" value="ECO:0007669"/>
    <property type="project" value="InterPro"/>
</dbReference>
<evidence type="ECO:0000313" key="3">
    <source>
        <dbReference type="Proteomes" id="UP001186944"/>
    </source>
</evidence>
<protein>
    <recommendedName>
        <fullName evidence="1">Endonuclease/exonuclease/phosphatase domain-containing protein</fullName>
    </recommendedName>
</protein>
<evidence type="ECO:0000259" key="1">
    <source>
        <dbReference type="Pfam" id="PF03372"/>
    </source>
</evidence>
<feature type="domain" description="Endonuclease/exonuclease/phosphatase" evidence="1">
    <location>
        <begin position="8"/>
        <end position="101"/>
    </location>
</feature>
<keyword evidence="3" id="KW-1185">Reference proteome</keyword>
<comment type="caution">
    <text evidence="2">The sequence shown here is derived from an EMBL/GenBank/DDBJ whole genome shotgun (WGS) entry which is preliminary data.</text>
</comment>
<dbReference type="EMBL" id="VSWD01000005">
    <property type="protein sequence ID" value="KAK3101860.1"/>
    <property type="molecule type" value="Genomic_DNA"/>
</dbReference>
<dbReference type="Gene3D" id="3.60.10.10">
    <property type="entry name" value="Endonuclease/exonuclease/phosphatase"/>
    <property type="match status" value="1"/>
</dbReference>
<dbReference type="Pfam" id="PF03372">
    <property type="entry name" value="Exo_endo_phos"/>
    <property type="match status" value="1"/>
</dbReference>
<dbReference type="InterPro" id="IPR005135">
    <property type="entry name" value="Endo/exonuclease/phosphatase"/>
</dbReference>
<proteinExistence type="predicted"/>
<organism evidence="2 3">
    <name type="scientific">Pinctada imbricata</name>
    <name type="common">Atlantic pearl-oyster</name>
    <name type="synonym">Pinctada martensii</name>
    <dbReference type="NCBI Taxonomy" id="66713"/>
    <lineage>
        <taxon>Eukaryota</taxon>
        <taxon>Metazoa</taxon>
        <taxon>Spiralia</taxon>
        <taxon>Lophotrochozoa</taxon>
        <taxon>Mollusca</taxon>
        <taxon>Bivalvia</taxon>
        <taxon>Autobranchia</taxon>
        <taxon>Pteriomorphia</taxon>
        <taxon>Pterioida</taxon>
        <taxon>Pterioidea</taxon>
        <taxon>Pteriidae</taxon>
        <taxon>Pinctada</taxon>
    </lineage>
</organism>
<gene>
    <name evidence="2" type="ORF">FSP39_006848</name>
</gene>
<evidence type="ECO:0000313" key="2">
    <source>
        <dbReference type="EMBL" id="KAK3101860.1"/>
    </source>
</evidence>
<dbReference type="SUPFAM" id="SSF56219">
    <property type="entry name" value="DNase I-like"/>
    <property type="match status" value="1"/>
</dbReference>
<dbReference type="InterPro" id="IPR036691">
    <property type="entry name" value="Endo/exonu/phosph_ase_sf"/>
</dbReference>
<sequence>MLKVNITTFNIENFRSNNCYLLDLFQHSDIIAIQEHWLYKFEKQDLIDFCTKAGFRSAIQCSDEDNPINPTCRPRGKGGVAVIWKNELDQYVEILAESNNRIIVTLLHNSVCIISCYLTARGSGEAENDFNDQLAEINELIVKYSPSYKVIIMGILMLHCTDKHMLRETGIWRSYAKGLDYINIEIIGMFPLSTTTTSEMSHRLTTYSAHKKT</sequence>
<name>A0AA88YBD7_PINIB</name>
<dbReference type="Proteomes" id="UP001186944">
    <property type="component" value="Unassembled WGS sequence"/>
</dbReference>
<dbReference type="AlphaFoldDB" id="A0AA88YBD7"/>